<protein>
    <submittedName>
        <fullName evidence="2">Uncharacterized protein</fullName>
    </submittedName>
</protein>
<keyword evidence="1" id="KW-0812">Transmembrane</keyword>
<organism evidence="2 3">
    <name type="scientific">Cellulomonas fengjieae</name>
    <dbReference type="NCBI Taxonomy" id="2819978"/>
    <lineage>
        <taxon>Bacteria</taxon>
        <taxon>Bacillati</taxon>
        <taxon>Actinomycetota</taxon>
        <taxon>Actinomycetes</taxon>
        <taxon>Micrococcales</taxon>
        <taxon>Cellulomonadaceae</taxon>
        <taxon>Cellulomonas</taxon>
    </lineage>
</organism>
<proteinExistence type="predicted"/>
<accession>A0ABS3SJJ3</accession>
<keyword evidence="1" id="KW-1133">Transmembrane helix</keyword>
<gene>
    <name evidence="2" type="ORF">J4035_10810</name>
</gene>
<name>A0ABS3SJJ3_9CELL</name>
<evidence type="ECO:0000313" key="3">
    <source>
        <dbReference type="Proteomes" id="UP000678317"/>
    </source>
</evidence>
<sequence>MTAAADLPASVSGPGLAVVLACAAVFLALGLANYAGYGRSIATAYILSPFVALALAWLGGGTLLVVAGLWLTGLGWTVWDAVGLAVAVSGLLSWAVGIVGLFWMPTRLRPRWMRELMARRTAGELEGEAWR</sequence>
<reference evidence="2 3" key="1">
    <citation type="submission" date="2021-03" db="EMBL/GenBank/DDBJ databases">
        <title>novel species in genus Cellulomonas.</title>
        <authorList>
            <person name="Zhang G."/>
        </authorList>
    </citation>
    <scope>NUCLEOTIDE SEQUENCE [LARGE SCALE GENOMIC DNA]</scope>
    <source>
        <strain evidence="3">zg-ZUI188</strain>
    </source>
</reference>
<feature type="transmembrane region" description="Helical" evidence="1">
    <location>
        <begin position="44"/>
        <end position="70"/>
    </location>
</feature>
<feature type="transmembrane region" description="Helical" evidence="1">
    <location>
        <begin position="82"/>
        <end position="104"/>
    </location>
</feature>
<evidence type="ECO:0000256" key="1">
    <source>
        <dbReference type="SAM" id="Phobius"/>
    </source>
</evidence>
<dbReference type="EMBL" id="JAGFBM010000005">
    <property type="protein sequence ID" value="MBO3085130.1"/>
    <property type="molecule type" value="Genomic_DNA"/>
</dbReference>
<comment type="caution">
    <text evidence="2">The sequence shown here is derived from an EMBL/GenBank/DDBJ whole genome shotgun (WGS) entry which is preliminary data.</text>
</comment>
<keyword evidence="3" id="KW-1185">Reference proteome</keyword>
<feature type="transmembrane region" description="Helical" evidence="1">
    <location>
        <begin position="16"/>
        <end position="37"/>
    </location>
</feature>
<dbReference type="RefSeq" id="WP_208210239.1">
    <property type="nucleotide sequence ID" value="NZ_CP074404.1"/>
</dbReference>
<evidence type="ECO:0000313" key="2">
    <source>
        <dbReference type="EMBL" id="MBO3085130.1"/>
    </source>
</evidence>
<keyword evidence="1" id="KW-0472">Membrane</keyword>
<dbReference type="Proteomes" id="UP000678317">
    <property type="component" value="Unassembled WGS sequence"/>
</dbReference>